<keyword evidence="4" id="KW-0862">Zinc</keyword>
<sequence length="155" mass="18021">MDDLSIEIISSEVRVVISKRVISIWDKYRQIAPDAHEAFGVLIGSKNINFSYYHLSEITEPKGQDTHSRRSFTLKDPEHQAIVNGLFESSGGRLVYLGTWHTHPEPNPHASSVDINDWKACLKRNKDRQLFFIIIGTEKKALYYFDEKTFNRYEF</sequence>
<evidence type="ECO:0000313" key="7">
    <source>
        <dbReference type="EMBL" id="CDH34208.1"/>
    </source>
</evidence>
<dbReference type="HOGENOM" id="CLU_123228_1_1_6"/>
<keyword evidence="3" id="KW-0378">Hydrolase</keyword>
<feature type="domain" description="JAB" evidence="6">
    <location>
        <begin position="35"/>
        <end position="137"/>
    </location>
</feature>
<dbReference type="GO" id="GO:0006508">
    <property type="term" value="P:proteolysis"/>
    <property type="evidence" value="ECO:0007669"/>
    <property type="project" value="UniProtKB-KW"/>
</dbReference>
<dbReference type="SUPFAM" id="SSF102712">
    <property type="entry name" value="JAB1/MPN domain"/>
    <property type="match status" value="1"/>
</dbReference>
<reference evidence="7" key="1">
    <citation type="submission" date="2013-07" db="EMBL/GenBank/DDBJ databases">
        <title>Sub-species coevolution in mutualistic symbiosis.</title>
        <authorList>
            <person name="Murfin K."/>
            <person name="Klassen J."/>
            <person name="Lee M."/>
            <person name="Forst S."/>
            <person name="Stock P."/>
            <person name="Goodrich-Blair H."/>
        </authorList>
    </citation>
    <scope>NUCLEOTIDE SEQUENCE [LARGE SCALE GENOMIC DNA]</scope>
    <source>
        <strain evidence="7">Intermedium</strain>
    </source>
</reference>
<gene>
    <name evidence="7" type="ORF">XBI1_2980003</name>
</gene>
<dbReference type="InterPro" id="IPR028090">
    <property type="entry name" value="JAB_dom_prok"/>
</dbReference>
<dbReference type="Proteomes" id="UP000028480">
    <property type="component" value="Unassembled WGS sequence"/>
</dbReference>
<evidence type="ECO:0000313" key="8">
    <source>
        <dbReference type="Proteomes" id="UP000028480"/>
    </source>
</evidence>
<dbReference type="GO" id="GO:0046872">
    <property type="term" value="F:metal ion binding"/>
    <property type="evidence" value="ECO:0007669"/>
    <property type="project" value="UniProtKB-KW"/>
</dbReference>
<accession>A0A077QLT1</accession>
<protein>
    <recommendedName>
        <fullName evidence="6">JAB domain-containing protein</fullName>
    </recommendedName>
</protein>
<evidence type="ECO:0000256" key="2">
    <source>
        <dbReference type="ARBA" id="ARBA00022723"/>
    </source>
</evidence>
<keyword evidence="1" id="KW-0645">Protease</keyword>
<evidence type="ECO:0000259" key="6">
    <source>
        <dbReference type="Pfam" id="PF14464"/>
    </source>
</evidence>
<evidence type="ECO:0000256" key="5">
    <source>
        <dbReference type="ARBA" id="ARBA00023049"/>
    </source>
</evidence>
<proteinExistence type="predicted"/>
<evidence type="ECO:0000256" key="3">
    <source>
        <dbReference type="ARBA" id="ARBA00022801"/>
    </source>
</evidence>
<organism evidence="7 8">
    <name type="scientific">Xenorhabdus bovienii str. Intermedium</name>
    <dbReference type="NCBI Taxonomy" id="1379677"/>
    <lineage>
        <taxon>Bacteria</taxon>
        <taxon>Pseudomonadati</taxon>
        <taxon>Pseudomonadota</taxon>
        <taxon>Gammaproteobacteria</taxon>
        <taxon>Enterobacterales</taxon>
        <taxon>Morganellaceae</taxon>
        <taxon>Xenorhabdus</taxon>
    </lineage>
</organism>
<keyword evidence="2" id="KW-0479">Metal-binding</keyword>
<name>A0A077QLT1_XENBV</name>
<dbReference type="Gene3D" id="3.40.140.10">
    <property type="entry name" value="Cytidine Deaminase, domain 2"/>
    <property type="match status" value="1"/>
</dbReference>
<comment type="caution">
    <text evidence="7">The sequence shown here is derived from an EMBL/GenBank/DDBJ whole genome shotgun (WGS) entry which is preliminary data.</text>
</comment>
<dbReference type="AlphaFoldDB" id="A0A077QLT1"/>
<dbReference type="Pfam" id="PF14464">
    <property type="entry name" value="Prok-JAB"/>
    <property type="match status" value="1"/>
</dbReference>
<evidence type="ECO:0000256" key="4">
    <source>
        <dbReference type="ARBA" id="ARBA00022833"/>
    </source>
</evidence>
<dbReference type="GO" id="GO:0008237">
    <property type="term" value="F:metallopeptidase activity"/>
    <property type="evidence" value="ECO:0007669"/>
    <property type="project" value="UniProtKB-KW"/>
</dbReference>
<dbReference type="RefSeq" id="WP_038190392.1">
    <property type="nucleotide sequence ID" value="NZ_CAWLWA010000204.1"/>
</dbReference>
<dbReference type="EMBL" id="CBTB010000221">
    <property type="protein sequence ID" value="CDH34208.1"/>
    <property type="molecule type" value="Genomic_DNA"/>
</dbReference>
<evidence type="ECO:0000256" key="1">
    <source>
        <dbReference type="ARBA" id="ARBA00022670"/>
    </source>
</evidence>
<keyword evidence="5" id="KW-0482">Metalloprotease</keyword>